<keyword evidence="1" id="KW-0812">Transmembrane</keyword>
<evidence type="ECO:0000256" key="1">
    <source>
        <dbReference type="SAM" id="Phobius"/>
    </source>
</evidence>
<proteinExistence type="predicted"/>
<comment type="caution">
    <text evidence="2">The sequence shown here is derived from an EMBL/GenBank/DDBJ whole genome shotgun (WGS) entry which is preliminary data.</text>
</comment>
<dbReference type="InterPro" id="IPR008407">
    <property type="entry name" value="Brnchd-chn_aa_trnsp_AzlD"/>
</dbReference>
<dbReference type="EMBL" id="JAUSUE010000024">
    <property type="protein sequence ID" value="MDQ0204964.1"/>
    <property type="molecule type" value="Genomic_DNA"/>
</dbReference>
<dbReference type="PIRSF" id="PIRSF003203">
    <property type="entry name" value="AzlD"/>
    <property type="match status" value="1"/>
</dbReference>
<dbReference type="RefSeq" id="WP_196603412.1">
    <property type="nucleotide sequence ID" value="NZ_CP116940.1"/>
</dbReference>
<dbReference type="Pfam" id="PF05437">
    <property type="entry name" value="AzlD"/>
    <property type="match status" value="1"/>
</dbReference>
<keyword evidence="3" id="KW-1185">Reference proteome</keyword>
<feature type="transmembrane region" description="Helical" evidence="1">
    <location>
        <begin position="90"/>
        <end position="109"/>
    </location>
</feature>
<feature type="transmembrane region" description="Helical" evidence="1">
    <location>
        <begin position="41"/>
        <end position="59"/>
    </location>
</feature>
<dbReference type="Proteomes" id="UP001239167">
    <property type="component" value="Unassembled WGS sequence"/>
</dbReference>
<feature type="transmembrane region" description="Helical" evidence="1">
    <location>
        <begin position="6"/>
        <end position="29"/>
    </location>
</feature>
<sequence>MLSTDEAIITIAAVIGGTMLTRFLPFVIFYRNRTTPLSIKYLGNVLPTAIIALLVVYSLKDTVILSGNHGFPEVISTTVTILLHVWKRNMLLSIAAGTITHMLLLQYIFSS</sequence>
<evidence type="ECO:0000313" key="2">
    <source>
        <dbReference type="EMBL" id="MDQ0204964.1"/>
    </source>
</evidence>
<organism evidence="2 3">
    <name type="scientific">Pectinatus haikarae</name>
    <dbReference type="NCBI Taxonomy" id="349096"/>
    <lineage>
        <taxon>Bacteria</taxon>
        <taxon>Bacillati</taxon>
        <taxon>Bacillota</taxon>
        <taxon>Negativicutes</taxon>
        <taxon>Selenomonadales</taxon>
        <taxon>Selenomonadaceae</taxon>
        <taxon>Pectinatus</taxon>
    </lineage>
</organism>
<gene>
    <name evidence="2" type="ORF">J2S01_002698</name>
</gene>
<reference evidence="2 3" key="1">
    <citation type="submission" date="2023-07" db="EMBL/GenBank/DDBJ databases">
        <title>Genomic Encyclopedia of Type Strains, Phase IV (KMG-IV): sequencing the most valuable type-strain genomes for metagenomic binning, comparative biology and taxonomic classification.</title>
        <authorList>
            <person name="Goeker M."/>
        </authorList>
    </citation>
    <scope>NUCLEOTIDE SEQUENCE [LARGE SCALE GENOMIC DNA]</scope>
    <source>
        <strain evidence="2 3">DSM 16980</strain>
    </source>
</reference>
<name>A0ABT9YAV2_9FIRM</name>
<keyword evidence="1" id="KW-1133">Transmembrane helix</keyword>
<accession>A0ABT9YAV2</accession>
<evidence type="ECO:0000313" key="3">
    <source>
        <dbReference type="Proteomes" id="UP001239167"/>
    </source>
</evidence>
<protein>
    <submittedName>
        <fullName evidence="2">Branched-subunit amino acid transport protein AzlD</fullName>
    </submittedName>
</protein>
<keyword evidence="1" id="KW-0472">Membrane</keyword>